<dbReference type="AlphaFoldDB" id="A0A8T0HKW3"/>
<name>A0A8T0HKW3_CERPU</name>
<dbReference type="EMBL" id="CM026426">
    <property type="protein sequence ID" value="KAG0571456.1"/>
    <property type="molecule type" value="Genomic_DNA"/>
</dbReference>
<gene>
    <name evidence="1" type="ORF">KC19_VG012700</name>
</gene>
<evidence type="ECO:0000313" key="2">
    <source>
        <dbReference type="Proteomes" id="UP000822688"/>
    </source>
</evidence>
<keyword evidence="2" id="KW-1185">Reference proteome</keyword>
<proteinExistence type="predicted"/>
<dbReference type="Proteomes" id="UP000822688">
    <property type="component" value="Chromosome V"/>
</dbReference>
<accession>A0A8T0HKW3</accession>
<protein>
    <submittedName>
        <fullName evidence="1">Uncharacterized protein</fullName>
    </submittedName>
</protein>
<evidence type="ECO:0000313" key="1">
    <source>
        <dbReference type="EMBL" id="KAG0571456.1"/>
    </source>
</evidence>
<organism evidence="1 2">
    <name type="scientific">Ceratodon purpureus</name>
    <name type="common">Fire moss</name>
    <name type="synonym">Dicranum purpureum</name>
    <dbReference type="NCBI Taxonomy" id="3225"/>
    <lineage>
        <taxon>Eukaryota</taxon>
        <taxon>Viridiplantae</taxon>
        <taxon>Streptophyta</taxon>
        <taxon>Embryophyta</taxon>
        <taxon>Bryophyta</taxon>
        <taxon>Bryophytina</taxon>
        <taxon>Bryopsida</taxon>
        <taxon>Dicranidae</taxon>
        <taxon>Pseudoditrichales</taxon>
        <taxon>Ditrichaceae</taxon>
        <taxon>Ceratodon</taxon>
    </lineage>
</organism>
<sequence>MPSVSSDDLLARSYDHSPFKPPRTCSNAIEDGNVVLSTLATPALLDVAVIVLESACTEEEPSMSMLDIALPDHVAGENIRFSDMASCALPIKVSSCEVRLSTHLLFAVDISSLHTCDYSVGENMHTLSSDFAGSGVFGKAAMKPSMPRIRSLFPCTINFTPLQW</sequence>
<reference evidence="1" key="1">
    <citation type="submission" date="2020-06" db="EMBL/GenBank/DDBJ databases">
        <title>WGS assembly of Ceratodon purpureus strain R40.</title>
        <authorList>
            <person name="Carey S.B."/>
            <person name="Jenkins J."/>
            <person name="Shu S."/>
            <person name="Lovell J.T."/>
            <person name="Sreedasyam A."/>
            <person name="Maumus F."/>
            <person name="Tiley G.P."/>
            <person name="Fernandez-Pozo N."/>
            <person name="Barry K."/>
            <person name="Chen C."/>
            <person name="Wang M."/>
            <person name="Lipzen A."/>
            <person name="Daum C."/>
            <person name="Saski C.A."/>
            <person name="Payton A.C."/>
            <person name="Mcbreen J.C."/>
            <person name="Conrad R.E."/>
            <person name="Kollar L.M."/>
            <person name="Olsson S."/>
            <person name="Huttunen S."/>
            <person name="Landis J.B."/>
            <person name="Wickett N.J."/>
            <person name="Johnson M.G."/>
            <person name="Rensing S.A."/>
            <person name="Grimwood J."/>
            <person name="Schmutz J."/>
            <person name="Mcdaniel S.F."/>
        </authorList>
    </citation>
    <scope>NUCLEOTIDE SEQUENCE</scope>
    <source>
        <strain evidence="1">R40</strain>
    </source>
</reference>
<comment type="caution">
    <text evidence="1">The sequence shown here is derived from an EMBL/GenBank/DDBJ whole genome shotgun (WGS) entry which is preliminary data.</text>
</comment>